<accession>A0A0G2HF07</accession>
<evidence type="ECO:0000313" key="3">
    <source>
        <dbReference type="EMBL" id="KKY33698.1"/>
    </source>
</evidence>
<evidence type="ECO:0000256" key="1">
    <source>
        <dbReference type="SAM" id="MobiDB-lite"/>
    </source>
</evidence>
<dbReference type="Proteomes" id="UP000034680">
    <property type="component" value="Unassembled WGS sequence"/>
</dbReference>
<evidence type="ECO:0000256" key="2">
    <source>
        <dbReference type="SAM" id="SignalP"/>
    </source>
</evidence>
<dbReference type="InterPro" id="IPR021054">
    <property type="entry name" value="Cell_wall_mannoprotein_1"/>
</dbReference>
<organism evidence="3 4">
    <name type="scientific">Diaporthe ampelina</name>
    <dbReference type="NCBI Taxonomy" id="1214573"/>
    <lineage>
        <taxon>Eukaryota</taxon>
        <taxon>Fungi</taxon>
        <taxon>Dikarya</taxon>
        <taxon>Ascomycota</taxon>
        <taxon>Pezizomycotina</taxon>
        <taxon>Sordariomycetes</taxon>
        <taxon>Sordariomycetidae</taxon>
        <taxon>Diaporthales</taxon>
        <taxon>Diaporthaceae</taxon>
        <taxon>Diaporthe</taxon>
    </lineage>
</organism>
<dbReference type="AlphaFoldDB" id="A0A0G2HF07"/>
<gene>
    <name evidence="3" type="ORF">UCDDA912_g06408</name>
</gene>
<evidence type="ECO:0000313" key="4">
    <source>
        <dbReference type="Proteomes" id="UP000034680"/>
    </source>
</evidence>
<name>A0A0G2HF07_9PEZI</name>
<dbReference type="GO" id="GO:0005576">
    <property type="term" value="C:extracellular region"/>
    <property type="evidence" value="ECO:0007669"/>
    <property type="project" value="TreeGrafter"/>
</dbReference>
<keyword evidence="4" id="KW-1185">Reference proteome</keyword>
<keyword evidence="2" id="KW-0732">Signal</keyword>
<feature type="region of interest" description="Disordered" evidence="1">
    <location>
        <begin position="197"/>
        <end position="218"/>
    </location>
</feature>
<dbReference type="EMBL" id="LCUC01000236">
    <property type="protein sequence ID" value="KKY33698.1"/>
    <property type="molecule type" value="Genomic_DNA"/>
</dbReference>
<sequence length="241" mass="24180">MKATATLPTLALAASVLANDWTLPKRDVATIQTVITNAQDALTQLDTTVKAFNGQDFTQLATDAGNLKNVLTQGTQQIQATTPISANDAVSLQSSLGPVQTAAQSLGSDLAAKKTEVEQASLCDVIFSQTKDIGTAAKGLIDATVQKTPAEIQQIAGQLTAQFTAQLDDVSNNFATGNCTNASGGSAANAGITMGNSTSTTNSGSSSSGSTTTTGGKSAATANTAGTFGFVVAAVAGLLML</sequence>
<reference evidence="3 4" key="1">
    <citation type="submission" date="2015-05" db="EMBL/GenBank/DDBJ databases">
        <title>Distinctive expansion of gene families associated with plant cell wall degradation and secondary metabolism in the genomes of grapevine trunk pathogens.</title>
        <authorList>
            <person name="Lawrence D.P."/>
            <person name="Travadon R."/>
            <person name="Rolshausen P.E."/>
            <person name="Baumgartner K."/>
        </authorList>
    </citation>
    <scope>NUCLEOTIDE SEQUENCE [LARGE SCALE GENOMIC DNA]</scope>
    <source>
        <strain evidence="3">DA912</strain>
    </source>
</reference>
<feature type="signal peptide" evidence="2">
    <location>
        <begin position="1"/>
        <end position="18"/>
    </location>
</feature>
<dbReference type="OrthoDB" id="2422134at2759"/>
<feature type="chain" id="PRO_5002544991" evidence="2">
    <location>
        <begin position="19"/>
        <end position="241"/>
    </location>
</feature>
<dbReference type="Pfam" id="PF12296">
    <property type="entry name" value="HsbA"/>
    <property type="match status" value="1"/>
</dbReference>
<comment type="caution">
    <text evidence="3">The sequence shown here is derived from an EMBL/GenBank/DDBJ whole genome shotgun (WGS) entry which is preliminary data.</text>
</comment>
<proteinExistence type="predicted"/>
<dbReference type="PANTHER" id="PTHR38123:SF6">
    <property type="entry name" value="CELL WALL SERINE-THREONINE-RICH GALACTOMANNOPROTEIN MP1 (AFU_ORTHOLOGUE AFUA_4G03240)"/>
    <property type="match status" value="1"/>
</dbReference>
<protein>
    <submittedName>
        <fullName evidence="3">Putative cell wall protein</fullName>
    </submittedName>
</protein>
<reference evidence="3 4" key="2">
    <citation type="submission" date="2015-05" db="EMBL/GenBank/DDBJ databases">
        <authorList>
            <person name="Morales-Cruz A."/>
            <person name="Amrine K.C."/>
            <person name="Cantu D."/>
        </authorList>
    </citation>
    <scope>NUCLEOTIDE SEQUENCE [LARGE SCALE GENOMIC DNA]</scope>
    <source>
        <strain evidence="3">DA912</strain>
    </source>
</reference>
<dbReference type="Gene3D" id="1.20.1280.140">
    <property type="match status" value="1"/>
</dbReference>
<dbReference type="PANTHER" id="PTHR38123">
    <property type="entry name" value="CELL WALL SERINE-THREONINE-RICH GALACTOMANNOPROTEIN MP1 (AFU_ORTHOLOGUE AFUA_4G03240)"/>
    <property type="match status" value="1"/>
</dbReference>